<dbReference type="PANTHER" id="PTHR11257:SF12">
    <property type="entry name" value="EJACULATORY BULB-SPECIFIC PROTEIN 3-RELATED"/>
    <property type="match status" value="1"/>
</dbReference>
<name>T1H8J0_RHOPR</name>
<dbReference type="eggNOG" id="ENOG502S48A">
    <property type="taxonomic scope" value="Eukaryota"/>
</dbReference>
<dbReference type="InParanoid" id="T1H8J0"/>
<evidence type="ECO:0000313" key="2">
    <source>
        <dbReference type="Proteomes" id="UP000015103"/>
    </source>
</evidence>
<dbReference type="InterPro" id="IPR005055">
    <property type="entry name" value="A10/PebIII"/>
</dbReference>
<keyword evidence="2" id="KW-1185">Reference proteome</keyword>
<dbReference type="EnsemblMetazoa" id="RPRC000332-RA">
    <property type="protein sequence ID" value="RPRC000332-PA"/>
    <property type="gene ID" value="RPRC000332"/>
</dbReference>
<dbReference type="HOGENOM" id="CLU_126727_2_1_1"/>
<proteinExistence type="predicted"/>
<dbReference type="PANTHER" id="PTHR11257">
    <property type="entry name" value="CHEMOSENSORY PROTEIN-RELATED"/>
    <property type="match status" value="1"/>
</dbReference>
<dbReference type="Pfam" id="PF03392">
    <property type="entry name" value="OS-D"/>
    <property type="match status" value="1"/>
</dbReference>
<dbReference type="RefSeq" id="XP_073973294.1">
    <property type="nucleotide sequence ID" value="XM_074117193.1"/>
</dbReference>
<evidence type="ECO:0000313" key="1">
    <source>
        <dbReference type="EnsemblMetazoa" id="RPRC000332-PA"/>
    </source>
</evidence>
<organism evidence="1 2">
    <name type="scientific">Rhodnius prolixus</name>
    <name type="common">Triatomid bug</name>
    <dbReference type="NCBI Taxonomy" id="13249"/>
    <lineage>
        <taxon>Eukaryota</taxon>
        <taxon>Metazoa</taxon>
        <taxon>Ecdysozoa</taxon>
        <taxon>Arthropoda</taxon>
        <taxon>Hexapoda</taxon>
        <taxon>Insecta</taxon>
        <taxon>Pterygota</taxon>
        <taxon>Neoptera</taxon>
        <taxon>Paraneoptera</taxon>
        <taxon>Hemiptera</taxon>
        <taxon>Heteroptera</taxon>
        <taxon>Panheteroptera</taxon>
        <taxon>Cimicomorpha</taxon>
        <taxon>Reduviidae</taxon>
        <taxon>Triatominae</taxon>
        <taxon>Rhodnius</taxon>
    </lineage>
</organism>
<dbReference type="Gene3D" id="1.10.2080.10">
    <property type="entry name" value="Insect odorant-binding protein A10/Ejaculatory bulb-specific protein 3"/>
    <property type="match status" value="1"/>
</dbReference>
<sequence length="126" mass="14539">MTCKVVMLAALVACSLAADRYNTKYDHLDLDQILNNERIYKKYLECLIRRGKCTPDARDLRDALPDALQNECTKCTLKQKLGSEKVIKFLLKKKPNDFHLLEKTYDPNGEYRKKYGELAKARGIVL</sequence>
<dbReference type="Proteomes" id="UP000015103">
    <property type="component" value="Unassembled WGS sequence"/>
</dbReference>
<dbReference type="InterPro" id="IPR036682">
    <property type="entry name" value="OS_D_A10/PebIII_sf"/>
</dbReference>
<dbReference type="GeneID" id="141448676"/>
<dbReference type="EMBL" id="ACPB03019482">
    <property type="status" value="NOT_ANNOTATED_CDS"/>
    <property type="molecule type" value="Genomic_DNA"/>
</dbReference>
<dbReference type="OMA" id="CLANRGN"/>
<dbReference type="SUPFAM" id="SSF100910">
    <property type="entry name" value="Chemosensory protein Csp2"/>
    <property type="match status" value="1"/>
</dbReference>
<reference evidence="1" key="1">
    <citation type="submission" date="2015-05" db="UniProtKB">
        <authorList>
            <consortium name="EnsemblMetazoa"/>
        </authorList>
    </citation>
    <scope>IDENTIFICATION</scope>
</reference>
<dbReference type="VEuPathDB" id="VectorBase:RPRC000332"/>
<accession>T1H8J0</accession>
<dbReference type="FunCoup" id="T1H8J0">
    <property type="interactions" value="32"/>
</dbReference>
<dbReference type="AlphaFoldDB" id="T1H8J0"/>
<protein>
    <submittedName>
        <fullName evidence="1">Insect pheromone-binding family</fullName>
    </submittedName>
</protein>